<dbReference type="InterPro" id="IPR036322">
    <property type="entry name" value="WD40_repeat_dom_sf"/>
</dbReference>
<organism evidence="1 2">
    <name type="scientific">Mytilus galloprovincialis</name>
    <name type="common">Mediterranean mussel</name>
    <dbReference type="NCBI Taxonomy" id="29158"/>
    <lineage>
        <taxon>Eukaryota</taxon>
        <taxon>Metazoa</taxon>
        <taxon>Spiralia</taxon>
        <taxon>Lophotrochozoa</taxon>
        <taxon>Mollusca</taxon>
        <taxon>Bivalvia</taxon>
        <taxon>Autobranchia</taxon>
        <taxon>Pteriomorphia</taxon>
        <taxon>Mytilida</taxon>
        <taxon>Mytiloidea</taxon>
        <taxon>Mytilidae</taxon>
        <taxon>Mytilinae</taxon>
        <taxon>Mytilus</taxon>
    </lineage>
</organism>
<dbReference type="EMBL" id="UYJE01008883">
    <property type="protein sequence ID" value="VDI68131.1"/>
    <property type="molecule type" value="Genomic_DNA"/>
</dbReference>
<dbReference type="SUPFAM" id="SSF50978">
    <property type="entry name" value="WD40 repeat-like"/>
    <property type="match status" value="1"/>
</dbReference>
<dbReference type="OrthoDB" id="6057832at2759"/>
<evidence type="ECO:0000313" key="1">
    <source>
        <dbReference type="EMBL" id="VDI68131.1"/>
    </source>
</evidence>
<dbReference type="AlphaFoldDB" id="A0A8B6GRY3"/>
<evidence type="ECO:0000313" key="2">
    <source>
        <dbReference type="Proteomes" id="UP000596742"/>
    </source>
</evidence>
<protein>
    <submittedName>
        <fullName evidence="1">Uncharacterized protein</fullName>
    </submittedName>
</protein>
<accession>A0A8B6GRY3</accession>
<sequence>MANNNASADRGGLHIFSENGEYQFRVVCSSSPFGLAVLNKSDIAVSFYKERSIKLYDFENFNVKHVLLEGHFFFGLSVESDCLVSAVRDV</sequence>
<comment type="caution">
    <text evidence="1">The sequence shown here is derived from an EMBL/GenBank/DDBJ whole genome shotgun (WGS) entry which is preliminary data.</text>
</comment>
<name>A0A8B6GRY3_MYTGA</name>
<keyword evidence="2" id="KW-1185">Reference proteome</keyword>
<feature type="non-terminal residue" evidence="1">
    <location>
        <position position="90"/>
    </location>
</feature>
<proteinExistence type="predicted"/>
<gene>
    <name evidence="1" type="ORF">MGAL_10B030501</name>
</gene>
<reference evidence="1" key="1">
    <citation type="submission" date="2018-11" db="EMBL/GenBank/DDBJ databases">
        <authorList>
            <person name="Alioto T."/>
            <person name="Alioto T."/>
        </authorList>
    </citation>
    <scope>NUCLEOTIDE SEQUENCE</scope>
</reference>
<dbReference type="Proteomes" id="UP000596742">
    <property type="component" value="Unassembled WGS sequence"/>
</dbReference>